<dbReference type="EMBL" id="CP023702">
    <property type="protein sequence ID" value="QEU74291.1"/>
    <property type="molecule type" value="Genomic_DNA"/>
</dbReference>
<reference evidence="5 6" key="1">
    <citation type="submission" date="2017-09" db="EMBL/GenBank/DDBJ databases">
        <authorList>
            <person name="Lee N."/>
            <person name="Cho B.-K."/>
        </authorList>
    </citation>
    <scope>NUCLEOTIDE SEQUENCE [LARGE SCALE GENOMIC DNA]</scope>
    <source>
        <strain evidence="5 6">ATCC 12769</strain>
    </source>
</reference>
<sequence length="385" mass="39957">MNAPATPPGAGPADVSSARTGPARTGPARTGPVRVGVLVPLSRPGWTEAGRHLLAGLELAVREVNDAGGIGGRPLEPVVRDTAADPRGAAAAVDELAGLGVAAVAGEYHSVVARAAAARADALGLPFLCSSAVLDALTGRPTPWVARIAPPQSRGWRVYADFLLGAGHSRVAVVAEPSVYWESGTRVLREYLAPRGGTVIGLDAHAHAPTAVCDELAGSGATALLLLVGQPDPAVPIVRALRRDRRLAGVMAGAPAGQPEFAGWAGLLGGDGAGIPFLRYLPQRLGPLGAHVGKALRERLGEEPSFVAFEGYDTIAVLAEAMRSHGVDRERIAASWPHLAVEGTRGQIRFSRAPGTGIWQGERMPVQVVDRDPEEPGRFRILHTG</sequence>
<gene>
    <name evidence="5" type="ORF">CP967_21880</name>
</gene>
<dbReference type="PANTHER" id="PTHR30483">
    <property type="entry name" value="LEUCINE-SPECIFIC-BINDING PROTEIN"/>
    <property type="match status" value="1"/>
</dbReference>
<dbReference type="InterPro" id="IPR028081">
    <property type="entry name" value="Leu-bd"/>
</dbReference>
<dbReference type="Pfam" id="PF13458">
    <property type="entry name" value="Peripla_BP_6"/>
    <property type="match status" value="1"/>
</dbReference>
<keyword evidence="6" id="KW-1185">Reference proteome</keyword>
<organism evidence="5 6">
    <name type="scientific">Streptomyces nitrosporeus</name>
    <dbReference type="NCBI Taxonomy" id="28894"/>
    <lineage>
        <taxon>Bacteria</taxon>
        <taxon>Bacillati</taxon>
        <taxon>Actinomycetota</taxon>
        <taxon>Actinomycetes</taxon>
        <taxon>Kitasatosporales</taxon>
        <taxon>Streptomycetaceae</taxon>
        <taxon>Streptomyces</taxon>
    </lineage>
</organism>
<dbReference type="KEGG" id="snk:CP967_21880"/>
<dbReference type="Gene3D" id="3.40.50.2300">
    <property type="match status" value="2"/>
</dbReference>
<evidence type="ECO:0000256" key="1">
    <source>
        <dbReference type="ARBA" id="ARBA00010062"/>
    </source>
</evidence>
<dbReference type="AlphaFoldDB" id="A0A5J6FE13"/>
<accession>A0A5J6FE13</accession>
<feature type="domain" description="Leucine-binding protein" evidence="4">
    <location>
        <begin position="32"/>
        <end position="356"/>
    </location>
</feature>
<dbReference type="InterPro" id="IPR051010">
    <property type="entry name" value="BCAA_transport"/>
</dbReference>
<dbReference type="Proteomes" id="UP000326178">
    <property type="component" value="Chromosome"/>
</dbReference>
<evidence type="ECO:0000256" key="2">
    <source>
        <dbReference type="ARBA" id="ARBA00022729"/>
    </source>
</evidence>
<keyword evidence="2" id="KW-0732">Signal</keyword>
<evidence type="ECO:0000313" key="6">
    <source>
        <dbReference type="Proteomes" id="UP000326178"/>
    </source>
</evidence>
<evidence type="ECO:0000313" key="5">
    <source>
        <dbReference type="EMBL" id="QEU74291.1"/>
    </source>
</evidence>
<protein>
    <submittedName>
        <fullName evidence="5">Amino acid ABC transporter substrate-binding protein</fullName>
    </submittedName>
</protein>
<dbReference type="PANTHER" id="PTHR30483:SF6">
    <property type="entry name" value="PERIPLASMIC BINDING PROTEIN OF ABC TRANSPORTER FOR NATURAL AMINO ACIDS"/>
    <property type="match status" value="1"/>
</dbReference>
<dbReference type="InterPro" id="IPR028082">
    <property type="entry name" value="Peripla_BP_I"/>
</dbReference>
<comment type="similarity">
    <text evidence="1">Belongs to the leucine-binding protein family.</text>
</comment>
<dbReference type="SUPFAM" id="SSF53822">
    <property type="entry name" value="Periplasmic binding protein-like I"/>
    <property type="match status" value="1"/>
</dbReference>
<name>A0A5J6FE13_9ACTN</name>
<evidence type="ECO:0000256" key="3">
    <source>
        <dbReference type="SAM" id="MobiDB-lite"/>
    </source>
</evidence>
<feature type="compositionally biased region" description="Pro residues" evidence="3">
    <location>
        <begin position="1"/>
        <end position="10"/>
    </location>
</feature>
<evidence type="ECO:0000259" key="4">
    <source>
        <dbReference type="Pfam" id="PF13458"/>
    </source>
</evidence>
<dbReference type="RefSeq" id="WP_150489587.1">
    <property type="nucleotide sequence ID" value="NZ_BMUV01000006.1"/>
</dbReference>
<proteinExistence type="inferred from homology"/>
<feature type="region of interest" description="Disordered" evidence="3">
    <location>
        <begin position="1"/>
        <end position="32"/>
    </location>
</feature>
<dbReference type="OrthoDB" id="9147078at2"/>